<organism evidence="1 2">
    <name type="scientific">Pyricularia oryzae</name>
    <name type="common">Rice blast fungus</name>
    <name type="synonym">Magnaporthe oryzae</name>
    <dbReference type="NCBI Taxonomy" id="318829"/>
    <lineage>
        <taxon>Eukaryota</taxon>
        <taxon>Fungi</taxon>
        <taxon>Dikarya</taxon>
        <taxon>Ascomycota</taxon>
        <taxon>Pezizomycotina</taxon>
        <taxon>Sordariomycetes</taxon>
        <taxon>Sordariomycetidae</taxon>
        <taxon>Magnaporthales</taxon>
        <taxon>Pyriculariaceae</taxon>
        <taxon>Pyricularia</taxon>
    </lineage>
</organism>
<evidence type="ECO:0000313" key="2">
    <source>
        <dbReference type="Proteomes" id="UP000294847"/>
    </source>
</evidence>
<dbReference type="Proteomes" id="UP000294847">
    <property type="component" value="Chromosome 4"/>
</dbReference>
<name>A0A4P7NFA7_PYROR</name>
<accession>A0A4P7NFA7</accession>
<dbReference type="EMBL" id="CP034207">
    <property type="protein sequence ID" value="QBZ60561.1"/>
    <property type="molecule type" value="Genomic_DNA"/>
</dbReference>
<gene>
    <name evidence="1" type="ORF">PoMZ_07503</name>
</gene>
<sequence>MILLAIALILLLSWAAITLRRLVAAVVVAYNAISAWLKDQLAGHRIYRTASIANFTYTAYRPSLDQRLVLRAIPNQRLADAFGIHNSFTTFDRKVHMNFLKRSFEAVRKAGHQDWLQLFGHACRVVKGYSDVLGKSGHDILLASIVRKVCLGV</sequence>
<evidence type="ECO:0000313" key="1">
    <source>
        <dbReference type="EMBL" id="QBZ60561.1"/>
    </source>
</evidence>
<protein>
    <submittedName>
        <fullName evidence="1">Uncharacterized protein</fullName>
    </submittedName>
</protein>
<proteinExistence type="predicted"/>
<dbReference type="AlphaFoldDB" id="A0A4P7NFA7"/>
<dbReference type="VEuPathDB" id="FungiDB:M_BR32_EuGene_00034141"/>
<reference evidence="1 2" key="1">
    <citation type="journal article" date="2019" name="Mol. Biol. Evol.">
        <title>Blast fungal genomes show frequent chromosomal changes, gene gains and losses, and effector gene turnover.</title>
        <authorList>
            <person name="Gomez Luciano L.B."/>
            <person name="Jason Tsai I."/>
            <person name="Chuma I."/>
            <person name="Tosa Y."/>
            <person name="Chen Y.H."/>
            <person name="Li J.Y."/>
            <person name="Li M.Y."/>
            <person name="Jade Lu M.Y."/>
            <person name="Nakayashiki H."/>
            <person name="Li W.H."/>
        </authorList>
    </citation>
    <scope>NUCLEOTIDE SEQUENCE [LARGE SCALE GENOMIC DNA]</scope>
    <source>
        <strain evidence="1">MZ5-1-6</strain>
    </source>
</reference>